<keyword evidence="2" id="KW-1185">Reference proteome</keyword>
<proteinExistence type="predicted"/>
<dbReference type="SUPFAM" id="SSF52058">
    <property type="entry name" value="L domain-like"/>
    <property type="match status" value="1"/>
</dbReference>
<dbReference type="EnsemblPlants" id="OPUNC10G01190.1">
    <property type="protein sequence ID" value="OPUNC10G01190.1"/>
    <property type="gene ID" value="OPUNC10G01190"/>
</dbReference>
<dbReference type="InterPro" id="IPR032675">
    <property type="entry name" value="LRR_dom_sf"/>
</dbReference>
<protein>
    <recommendedName>
        <fullName evidence="3">NB-ARC domain-containing protein</fullName>
    </recommendedName>
</protein>
<organism evidence="1">
    <name type="scientific">Oryza punctata</name>
    <name type="common">Red rice</name>
    <dbReference type="NCBI Taxonomy" id="4537"/>
    <lineage>
        <taxon>Eukaryota</taxon>
        <taxon>Viridiplantae</taxon>
        <taxon>Streptophyta</taxon>
        <taxon>Embryophyta</taxon>
        <taxon>Tracheophyta</taxon>
        <taxon>Spermatophyta</taxon>
        <taxon>Magnoliopsida</taxon>
        <taxon>Liliopsida</taxon>
        <taxon>Poales</taxon>
        <taxon>Poaceae</taxon>
        <taxon>BOP clade</taxon>
        <taxon>Oryzoideae</taxon>
        <taxon>Oryzeae</taxon>
        <taxon>Oryzinae</taxon>
        <taxon>Oryza</taxon>
    </lineage>
</organism>
<dbReference type="Proteomes" id="UP000026962">
    <property type="component" value="Chromosome 10"/>
</dbReference>
<reference evidence="1" key="1">
    <citation type="submission" date="2015-04" db="UniProtKB">
        <authorList>
            <consortium name="EnsemblPlants"/>
        </authorList>
    </citation>
    <scope>IDENTIFICATION</scope>
</reference>
<evidence type="ECO:0000313" key="1">
    <source>
        <dbReference type="EnsemblPlants" id="OPUNC10G01190.1"/>
    </source>
</evidence>
<dbReference type="Gramene" id="OPUNC10G01190.1">
    <property type="protein sequence ID" value="OPUNC10G01190.1"/>
    <property type="gene ID" value="OPUNC10G01190"/>
</dbReference>
<accession>A0A0E0M583</accession>
<evidence type="ECO:0000313" key="2">
    <source>
        <dbReference type="Proteomes" id="UP000026962"/>
    </source>
</evidence>
<reference evidence="1" key="2">
    <citation type="submission" date="2018-05" db="EMBL/GenBank/DDBJ databases">
        <title>OpunRS2 (Oryza punctata Reference Sequence Version 2).</title>
        <authorList>
            <person name="Zhang J."/>
            <person name="Kudrna D."/>
            <person name="Lee S."/>
            <person name="Talag J."/>
            <person name="Welchert J."/>
            <person name="Wing R.A."/>
        </authorList>
    </citation>
    <scope>NUCLEOTIDE SEQUENCE [LARGE SCALE GENOMIC DNA]</scope>
</reference>
<name>A0A0E0M583_ORYPU</name>
<dbReference type="HOGENOM" id="CLU_1201490_0_0_1"/>
<evidence type="ECO:0008006" key="3">
    <source>
        <dbReference type="Google" id="ProtNLM"/>
    </source>
</evidence>
<dbReference type="AlphaFoldDB" id="A0A0E0M583"/>
<dbReference type="Gene3D" id="3.80.10.10">
    <property type="entry name" value="Ribonuclease Inhibitor"/>
    <property type="match status" value="1"/>
</dbReference>
<sequence>MASTAFPSLKKIKLHRLEGLERLADIENYQKLSRLPEAPKLEIFTLNENNRAVLVVTSIQMHSLEIMECDKLIGRSTLVKSEPTCCARDQLLPRLTSLSIQCCGGLREFFVLPPSLTDTTLVDCSNLEFIWGKGDIDSDSLLQETGVTGLFGDLPSLESLHLVRCKLLASLPCGPESYSSLLRITIAYCQALNMKPLYKRLRTRSDSIWERYLSHARARRHEEGTSPLLGH</sequence>